<keyword evidence="3" id="KW-0479">Metal-binding</keyword>
<dbReference type="InterPro" id="IPR024084">
    <property type="entry name" value="IsoPropMal-DH-like_dom"/>
</dbReference>
<accession>A0ABX4N074</accession>
<name>A0ABX4N074_9MICC</name>
<comment type="cofactor">
    <cofactor evidence="2">
        <name>Mg(2+)</name>
        <dbReference type="ChEBI" id="CHEBI:18420"/>
    </cofactor>
</comment>
<comment type="caution">
    <text evidence="8">The sequence shown here is derived from an EMBL/GenBank/DDBJ whole genome shotgun (WGS) entry which is preliminary data.</text>
</comment>
<evidence type="ECO:0000256" key="5">
    <source>
        <dbReference type="ARBA" id="ARBA00023027"/>
    </source>
</evidence>
<dbReference type="PROSITE" id="PS00470">
    <property type="entry name" value="IDH_IMDH"/>
    <property type="match status" value="1"/>
</dbReference>
<evidence type="ECO:0000256" key="3">
    <source>
        <dbReference type="ARBA" id="ARBA00022723"/>
    </source>
</evidence>
<evidence type="ECO:0000256" key="4">
    <source>
        <dbReference type="ARBA" id="ARBA00023002"/>
    </source>
</evidence>
<dbReference type="InterPro" id="IPR050501">
    <property type="entry name" value="ICDH/IPMDH"/>
</dbReference>
<evidence type="ECO:0000256" key="2">
    <source>
        <dbReference type="ARBA" id="ARBA00001946"/>
    </source>
</evidence>
<dbReference type="PANTHER" id="PTHR43275:SF1">
    <property type="entry name" value="D-MALATE DEHYDROGENASE [DECARBOXYLATING]"/>
    <property type="match status" value="1"/>
</dbReference>
<evidence type="ECO:0000313" key="9">
    <source>
        <dbReference type="Proteomes" id="UP000229263"/>
    </source>
</evidence>
<dbReference type="Pfam" id="PF00180">
    <property type="entry name" value="Iso_dh"/>
    <property type="match status" value="1"/>
</dbReference>
<reference evidence="8 9" key="1">
    <citation type="submission" date="2017-11" db="EMBL/GenBank/DDBJ databases">
        <title>Sequencing the genomes of 1000 actinobacteria strains.</title>
        <authorList>
            <person name="Klenk H.-P."/>
        </authorList>
    </citation>
    <scope>NUCLEOTIDE SEQUENCE [LARGE SCALE GENOMIC DNA]</scope>
    <source>
        <strain evidence="8 9">DSM 12798</strain>
    </source>
</reference>
<evidence type="ECO:0000259" key="7">
    <source>
        <dbReference type="SMART" id="SM01329"/>
    </source>
</evidence>
<keyword evidence="9" id="KW-1185">Reference proteome</keyword>
<dbReference type="NCBIfam" id="NF002898">
    <property type="entry name" value="PRK03437.1"/>
    <property type="match status" value="1"/>
</dbReference>
<comment type="cofactor">
    <cofactor evidence="1">
        <name>Mn(2+)</name>
        <dbReference type="ChEBI" id="CHEBI:29035"/>
    </cofactor>
</comment>
<keyword evidence="6" id="KW-0464">Manganese</keyword>
<dbReference type="Gene3D" id="3.40.718.10">
    <property type="entry name" value="Isopropylmalate Dehydrogenase"/>
    <property type="match status" value="1"/>
</dbReference>
<dbReference type="Proteomes" id="UP000229263">
    <property type="component" value="Unassembled WGS sequence"/>
</dbReference>
<feature type="domain" description="Isopropylmalate dehydrogenase-like" evidence="7">
    <location>
        <begin position="5"/>
        <end position="346"/>
    </location>
</feature>
<dbReference type="SMART" id="SM01329">
    <property type="entry name" value="Iso_dh"/>
    <property type="match status" value="1"/>
</dbReference>
<dbReference type="PANTHER" id="PTHR43275">
    <property type="entry name" value="D-MALATE DEHYDROGENASE [DECARBOXYLATING]"/>
    <property type="match status" value="1"/>
</dbReference>
<gene>
    <name evidence="8" type="ORF">ATK23_2305</name>
</gene>
<keyword evidence="5" id="KW-0520">NAD</keyword>
<evidence type="ECO:0000313" key="8">
    <source>
        <dbReference type="EMBL" id="PJJ45052.1"/>
    </source>
</evidence>
<evidence type="ECO:0000256" key="6">
    <source>
        <dbReference type="ARBA" id="ARBA00023211"/>
    </source>
</evidence>
<organism evidence="8 9">
    <name type="scientific">Glutamicibacter mysorens</name>
    <dbReference type="NCBI Taxonomy" id="257984"/>
    <lineage>
        <taxon>Bacteria</taxon>
        <taxon>Bacillati</taxon>
        <taxon>Actinomycetota</taxon>
        <taxon>Actinomycetes</taxon>
        <taxon>Micrococcales</taxon>
        <taxon>Micrococcaceae</taxon>
        <taxon>Glutamicibacter</taxon>
    </lineage>
</organism>
<dbReference type="InterPro" id="IPR019818">
    <property type="entry name" value="IsoCit/isopropylmalate_DH_CS"/>
</dbReference>
<sequence>MKTYSVAAIPGDGIGPEVMSGTLNVLAAAQKQFGFSIDLTTYNAGAKHYLQTGELWNPQLTEELRGHDAILFGAMGDPAVQPGILERGFILAMRQEFEQAVNLRPVKLYPGVATPIAGLTPERCDLVIVRENTEGAYVGQGSTIHANTPQTVAVQESVNTRQGISRVVEYSFKLAMSRRKKLTLCHKKNILIEAGKLWQDVIDQVSELYPEVEVDYVHVDAMCFHLPVSPERFDVVVTDNLFGDIITDLGAVIQGGLGVAASANLNLDGGAPSMFEAIHGSAPDIAGKGWANPVGAILSGAMMLAHLGEERAALAIESAAVSVVRELPALAGPGMGKNTTGIAEDIARLISDDFETVSGLSVMKSLSAAR</sequence>
<dbReference type="EMBL" id="PGEY01000001">
    <property type="protein sequence ID" value="PJJ45052.1"/>
    <property type="molecule type" value="Genomic_DNA"/>
</dbReference>
<protein>
    <submittedName>
        <fullName evidence="8">3-isopropylmalate dehydrogenase</fullName>
    </submittedName>
</protein>
<dbReference type="SUPFAM" id="SSF53659">
    <property type="entry name" value="Isocitrate/Isopropylmalate dehydrogenase-like"/>
    <property type="match status" value="1"/>
</dbReference>
<evidence type="ECO:0000256" key="1">
    <source>
        <dbReference type="ARBA" id="ARBA00001936"/>
    </source>
</evidence>
<keyword evidence="4" id="KW-0560">Oxidoreductase</keyword>
<proteinExistence type="predicted"/>
<dbReference type="RefSeq" id="WP_066142019.1">
    <property type="nucleotide sequence ID" value="NZ_PGEY01000001.1"/>
</dbReference>